<evidence type="ECO:0000256" key="1">
    <source>
        <dbReference type="SAM" id="Phobius"/>
    </source>
</evidence>
<dbReference type="AlphaFoldDB" id="X5HKT5"/>
<feature type="transmembrane region" description="Helical" evidence="1">
    <location>
        <begin position="166"/>
        <end position="188"/>
    </location>
</feature>
<keyword evidence="1" id="KW-0472">Membrane</keyword>
<name>X5HKT5_9RICK</name>
<dbReference type="RefSeq" id="WP_038559988.1">
    <property type="nucleotide sequence ID" value="NZ_CP007481.1"/>
</dbReference>
<dbReference type="HOGENOM" id="CLU_1085155_0_0_5"/>
<dbReference type="EMBL" id="CP007481">
    <property type="protein sequence ID" value="AHX11679.1"/>
    <property type="molecule type" value="Genomic_DNA"/>
</dbReference>
<dbReference type="Proteomes" id="UP000023755">
    <property type="component" value="Chromosome"/>
</dbReference>
<dbReference type="STRING" id="1286528.NHE_0747"/>
<dbReference type="KEGG" id="nhm:NHE_0747"/>
<sequence>MNLKVNFKARDIVVTNGDISEQILHKAVGYVSPRYLTINRYKSSSASIEIRAPDMSPLLRCTLSYTLAPDRRTFSSDITLTASEYLSHWILAKITSSTSKDESPDLTHLKKRYILAAKNLQGLKHKLRLSRICTAVFFFYSAISIIATAATFITHNVHAKKYGQPLFTSLSIAFIAVFVAFLISIPCFKEEIGGAKAEYNSVLKSLLTEIKLSKELLVEKCNQYIASTKELNIPLIRLQETQIDGVANEEERLSLR</sequence>
<evidence type="ECO:0000313" key="3">
    <source>
        <dbReference type="Proteomes" id="UP000023755"/>
    </source>
</evidence>
<reference evidence="2 3" key="1">
    <citation type="submission" date="2014-03" db="EMBL/GenBank/DDBJ databases">
        <title>Sequencing and Comparison of Genomes and Transcriptome Profiles of Human Ehrlichiosis Agents.</title>
        <authorList>
            <person name="Lin M."/>
            <person name="Daugherty S.C."/>
            <person name="Nagaraj S."/>
            <person name="Cheng Z."/>
            <person name="Xiong Q."/>
            <person name="Lin F.-Y."/>
            <person name="Sengamalay N."/>
            <person name="Ott S."/>
            <person name="Godinez A."/>
            <person name="Tallon L.J."/>
            <person name="Sadzewicz L."/>
            <person name="Fraser C.M."/>
            <person name="Dunning Hotopp J.C."/>
            <person name="Rikihisa Y."/>
        </authorList>
    </citation>
    <scope>NUCLEOTIDE SEQUENCE [LARGE SCALE GENOMIC DNA]</scope>
    <source>
        <strain evidence="2 3">Oregon</strain>
    </source>
</reference>
<feature type="transmembrane region" description="Helical" evidence="1">
    <location>
        <begin position="132"/>
        <end position="154"/>
    </location>
</feature>
<keyword evidence="1" id="KW-0812">Transmembrane</keyword>
<organism evidence="2 3">
    <name type="scientific">Neorickettsia helminthoeca str. Oregon</name>
    <dbReference type="NCBI Taxonomy" id="1286528"/>
    <lineage>
        <taxon>Bacteria</taxon>
        <taxon>Pseudomonadati</taxon>
        <taxon>Pseudomonadota</taxon>
        <taxon>Alphaproteobacteria</taxon>
        <taxon>Rickettsiales</taxon>
        <taxon>Anaplasmataceae</taxon>
        <taxon>Neorickettsia</taxon>
    </lineage>
</organism>
<keyword evidence="3" id="KW-1185">Reference proteome</keyword>
<accession>X5HKT5</accession>
<proteinExistence type="predicted"/>
<keyword evidence="1" id="KW-1133">Transmembrane helix</keyword>
<evidence type="ECO:0000313" key="2">
    <source>
        <dbReference type="EMBL" id="AHX11679.1"/>
    </source>
</evidence>
<gene>
    <name evidence="2" type="ORF">NHE_0747</name>
</gene>
<protein>
    <submittedName>
        <fullName evidence="2">Uncharacterized protein</fullName>
    </submittedName>
</protein>